<keyword evidence="3" id="KW-1185">Reference proteome</keyword>
<sequence length="49" mass="5676">MLGIFAKSFATATRLDSEDRRGRRLAEPQRTRPGRTWVPSIWTEGRDDD</sequence>
<protein>
    <submittedName>
        <fullName evidence="2">Uncharacterized protein</fullName>
    </submittedName>
</protein>
<proteinExistence type="predicted"/>
<feature type="compositionally biased region" description="Basic and acidic residues" evidence="1">
    <location>
        <begin position="16"/>
        <end position="30"/>
    </location>
</feature>
<feature type="region of interest" description="Disordered" evidence="1">
    <location>
        <begin position="16"/>
        <end position="49"/>
    </location>
</feature>
<dbReference type="Proteomes" id="UP001597135">
    <property type="component" value="Unassembled WGS sequence"/>
</dbReference>
<evidence type="ECO:0000313" key="2">
    <source>
        <dbReference type="EMBL" id="MFD1341654.1"/>
    </source>
</evidence>
<evidence type="ECO:0000313" key="3">
    <source>
        <dbReference type="Proteomes" id="UP001597135"/>
    </source>
</evidence>
<accession>A0ABW3ZEU7</accession>
<reference evidence="3" key="1">
    <citation type="journal article" date="2019" name="Int. J. Syst. Evol. Microbiol.">
        <title>The Global Catalogue of Microorganisms (GCM) 10K type strain sequencing project: providing services to taxonomists for standard genome sequencing and annotation.</title>
        <authorList>
            <consortium name="The Broad Institute Genomics Platform"/>
            <consortium name="The Broad Institute Genome Sequencing Center for Infectious Disease"/>
            <person name="Wu L."/>
            <person name="Ma J."/>
        </authorList>
    </citation>
    <scope>NUCLEOTIDE SEQUENCE [LARGE SCALE GENOMIC DNA]</scope>
    <source>
        <strain evidence="3">CCUG 62953</strain>
    </source>
</reference>
<dbReference type="RefSeq" id="WP_386801721.1">
    <property type="nucleotide sequence ID" value="NZ_JBHTMU010000005.1"/>
</dbReference>
<gene>
    <name evidence="2" type="ORF">ACFQ4E_04400</name>
</gene>
<evidence type="ECO:0000256" key="1">
    <source>
        <dbReference type="SAM" id="MobiDB-lite"/>
    </source>
</evidence>
<organism evidence="2 3">
    <name type="scientific">Litorisediminicola beolgyonensis</name>
    <dbReference type="NCBI Taxonomy" id="1173614"/>
    <lineage>
        <taxon>Bacteria</taxon>
        <taxon>Pseudomonadati</taxon>
        <taxon>Pseudomonadota</taxon>
        <taxon>Alphaproteobacteria</taxon>
        <taxon>Rhodobacterales</taxon>
        <taxon>Paracoccaceae</taxon>
        <taxon>Litorisediminicola</taxon>
    </lineage>
</organism>
<name>A0ABW3ZEU7_9RHOB</name>
<dbReference type="EMBL" id="JBHTMU010000005">
    <property type="protein sequence ID" value="MFD1341654.1"/>
    <property type="molecule type" value="Genomic_DNA"/>
</dbReference>
<comment type="caution">
    <text evidence="2">The sequence shown here is derived from an EMBL/GenBank/DDBJ whole genome shotgun (WGS) entry which is preliminary data.</text>
</comment>